<dbReference type="AlphaFoldDB" id="A0A7I8IYI3"/>
<dbReference type="EMBL" id="CACRZD030000007">
    <property type="protein sequence ID" value="CAA6663066.1"/>
    <property type="molecule type" value="Genomic_DNA"/>
</dbReference>
<dbReference type="Proteomes" id="UP001189122">
    <property type="component" value="Unassembled WGS sequence"/>
</dbReference>
<dbReference type="EMBL" id="LR743594">
    <property type="protein sequence ID" value="CAA2623524.1"/>
    <property type="molecule type" value="Genomic_DNA"/>
</dbReference>
<sequence>MFHYNVTQRDILVYWPTKKSLESKCSTIFLLKSIFLLLV</sequence>
<organism evidence="1">
    <name type="scientific">Spirodela intermedia</name>
    <name type="common">Intermediate duckweed</name>
    <dbReference type="NCBI Taxonomy" id="51605"/>
    <lineage>
        <taxon>Eukaryota</taxon>
        <taxon>Viridiplantae</taxon>
        <taxon>Streptophyta</taxon>
        <taxon>Embryophyta</taxon>
        <taxon>Tracheophyta</taxon>
        <taxon>Spermatophyta</taxon>
        <taxon>Magnoliopsida</taxon>
        <taxon>Liliopsida</taxon>
        <taxon>Araceae</taxon>
        <taxon>Lemnoideae</taxon>
        <taxon>Spirodela</taxon>
    </lineage>
</organism>
<protein>
    <submittedName>
        <fullName evidence="1">Uncharacterized protein</fullName>
    </submittedName>
</protein>
<reference evidence="1 2" key="1">
    <citation type="submission" date="2019-12" db="EMBL/GenBank/DDBJ databases">
        <authorList>
            <person name="Scholz U."/>
            <person name="Mascher M."/>
            <person name="Fiebig A."/>
        </authorList>
    </citation>
    <scope>NUCLEOTIDE SEQUENCE</scope>
</reference>
<name>A0A7I8IYI3_SPIIN</name>
<proteinExistence type="predicted"/>
<evidence type="ECO:0000313" key="1">
    <source>
        <dbReference type="EMBL" id="CAA2623524.1"/>
    </source>
</evidence>
<gene>
    <name evidence="1" type="ORF">SI7747_07009451</name>
</gene>
<keyword evidence="2" id="KW-1185">Reference proteome</keyword>
<accession>A0A7I8IYI3</accession>
<evidence type="ECO:0000313" key="2">
    <source>
        <dbReference type="Proteomes" id="UP001189122"/>
    </source>
</evidence>